<dbReference type="STRING" id="947166.A0A1D1V9S2"/>
<comment type="caution">
    <text evidence="5">The sequence shown here is derived from an EMBL/GenBank/DDBJ whole genome shotgun (WGS) entry which is preliminary data.</text>
</comment>
<feature type="compositionally biased region" description="Polar residues" evidence="3">
    <location>
        <begin position="220"/>
        <end position="229"/>
    </location>
</feature>
<reference evidence="5 6" key="1">
    <citation type="journal article" date="2016" name="Nat. Commun.">
        <title>Extremotolerant tardigrade genome and improved radiotolerance of human cultured cells by tardigrade-unique protein.</title>
        <authorList>
            <person name="Hashimoto T."/>
            <person name="Horikawa D.D."/>
            <person name="Saito Y."/>
            <person name="Kuwahara H."/>
            <person name="Kozuka-Hata H."/>
            <person name="Shin-I T."/>
            <person name="Minakuchi Y."/>
            <person name="Ohishi K."/>
            <person name="Motoyama A."/>
            <person name="Aizu T."/>
            <person name="Enomoto A."/>
            <person name="Kondo K."/>
            <person name="Tanaka S."/>
            <person name="Hara Y."/>
            <person name="Koshikawa S."/>
            <person name="Sagara H."/>
            <person name="Miura T."/>
            <person name="Yokobori S."/>
            <person name="Miyagawa K."/>
            <person name="Suzuki Y."/>
            <person name="Kubo T."/>
            <person name="Oyama M."/>
            <person name="Kohara Y."/>
            <person name="Fujiyama A."/>
            <person name="Arakawa K."/>
            <person name="Katayama T."/>
            <person name="Toyoda A."/>
            <person name="Kunieda T."/>
        </authorList>
    </citation>
    <scope>NUCLEOTIDE SEQUENCE [LARGE SCALE GENOMIC DNA]</scope>
    <source>
        <strain evidence="5 6">YOKOZUNA-1</strain>
    </source>
</reference>
<dbReference type="InterPro" id="IPR013087">
    <property type="entry name" value="Znf_C2H2_type"/>
</dbReference>
<evidence type="ECO:0000313" key="5">
    <source>
        <dbReference type="EMBL" id="GAU98419.1"/>
    </source>
</evidence>
<feature type="compositionally biased region" description="Polar residues" evidence="3">
    <location>
        <begin position="32"/>
        <end position="42"/>
    </location>
</feature>
<evidence type="ECO:0000256" key="3">
    <source>
        <dbReference type="SAM" id="MobiDB-lite"/>
    </source>
</evidence>
<dbReference type="Pfam" id="PF07910">
    <property type="entry name" value="Peptidase_C78"/>
    <property type="match status" value="1"/>
</dbReference>
<accession>A0A1D1V9S2</accession>
<sequence length="777" mass="86215">MPSTPSPEIPIPDTPSSRKRNALAAVKRAADQQASRNHSNSLLPPVPAQRIVSLPDLPPRDAAKRFKCLFPGPNDNCGFQSNQSDEVLAHIHNEHWATVRTNQSSTSSSSCTPPADLSSWSPPSVTNGCHEFGDFSSSPASRSSGESGSGVTLLSRKSVPIINVTSVPVFPGSTLLTSRTEHVNVSDLPTCPMSPCKKVCEDSKALVHHMNLHLQAGDEPSTSQGSLQSHPVGPRHLPSTSSGFSRSHLCVSRNQRAHSGSPDIPVVAPRTKMSVQVRQESPFQFDNAPDIQILDDRSGSKRSHRGSILSTNDTSTSSHHRREQTSEERDKTFELPKDVVKGKRRERAKDEDYPVTRQLRLRNGEKPKRPTKQERLLVRVQKVLAGNLDRNASEDSDDSNSVGFTNEPFAQLRALASVLSAQAREIPYEEPDESEEQVKRLTADRSEDGYEAKYQQRLQDNLGNSNEAFNALIQVSELIGQVVQSGEEYQEPGDGLLALIVAAASHGKTAPNLRMVSYSGFYGKDLGDAGWGCGYRNTQMLIAALLKWPMTRETLIENMGMDKVPNIPRLQELLSLAWEKGFDVYSAGELENQVVKTSKWIGTADVQSLFSSLRIDSRIADFCSAKGTTDVKEQLFQFILDYFTFHASNTSKFVPPIYIQYAGHSRTVIGMDVTGYPQVPQNSCSSSCMDKKERDKWMDKVGLLIFDPGVSQWDMAQPEKPTRKWYFDKILCKLSSFKEETYQILYFTGRILDDFHYDQMKVVGAGHHAGPFFLDEE</sequence>
<feature type="compositionally biased region" description="Pro residues" evidence="3">
    <location>
        <begin position="1"/>
        <end position="13"/>
    </location>
</feature>
<feature type="compositionally biased region" description="Low complexity" evidence="3">
    <location>
        <begin position="134"/>
        <end position="150"/>
    </location>
</feature>
<feature type="region of interest" description="Disordered" evidence="3">
    <location>
        <begin position="100"/>
        <end position="151"/>
    </location>
</feature>
<dbReference type="AlphaFoldDB" id="A0A1D1V9S2"/>
<name>A0A1D1V9S2_RAMVA</name>
<feature type="region of interest" description="Disordered" evidence="3">
    <location>
        <begin position="216"/>
        <end position="247"/>
    </location>
</feature>
<organism evidence="5 6">
    <name type="scientific">Ramazzottius varieornatus</name>
    <name type="common">Water bear</name>
    <name type="synonym">Tardigrade</name>
    <dbReference type="NCBI Taxonomy" id="947166"/>
    <lineage>
        <taxon>Eukaryota</taxon>
        <taxon>Metazoa</taxon>
        <taxon>Ecdysozoa</taxon>
        <taxon>Tardigrada</taxon>
        <taxon>Eutardigrada</taxon>
        <taxon>Parachela</taxon>
        <taxon>Hypsibioidea</taxon>
        <taxon>Ramazzottiidae</taxon>
        <taxon>Ramazzottius</taxon>
    </lineage>
</organism>
<dbReference type="GO" id="GO:0071567">
    <property type="term" value="F:deUFMylase activity"/>
    <property type="evidence" value="ECO:0007669"/>
    <property type="project" value="UniProtKB-ARBA"/>
</dbReference>
<gene>
    <name evidence="5" type="primary">RvY_09571-1</name>
    <name evidence="5" type="synonym">RvY_09571.1</name>
    <name evidence="5" type="ORF">RvY_09571</name>
</gene>
<feature type="domain" description="C2H2-type" evidence="4">
    <location>
        <begin position="191"/>
        <end position="213"/>
    </location>
</feature>
<feature type="region of interest" description="Disordered" evidence="3">
    <location>
        <begin position="281"/>
        <end position="374"/>
    </location>
</feature>
<feature type="compositionally biased region" description="Polar residues" evidence="3">
    <location>
        <begin position="308"/>
        <end position="317"/>
    </location>
</feature>
<proteinExistence type="inferred from homology"/>
<evidence type="ECO:0000259" key="4">
    <source>
        <dbReference type="PROSITE" id="PS00028"/>
    </source>
</evidence>
<dbReference type="InterPro" id="IPR012462">
    <property type="entry name" value="UFSP1/2_DUB_cat"/>
</dbReference>
<dbReference type="Proteomes" id="UP000186922">
    <property type="component" value="Unassembled WGS sequence"/>
</dbReference>
<dbReference type="EMBL" id="BDGG01000004">
    <property type="protein sequence ID" value="GAU98419.1"/>
    <property type="molecule type" value="Genomic_DNA"/>
</dbReference>
<dbReference type="OrthoDB" id="288987at2759"/>
<dbReference type="Gene3D" id="3.90.70.130">
    <property type="match status" value="1"/>
</dbReference>
<protein>
    <recommendedName>
        <fullName evidence="4">C2H2-type domain-containing protein</fullName>
    </recommendedName>
</protein>
<feature type="compositionally biased region" description="Basic and acidic residues" evidence="3">
    <location>
        <begin position="362"/>
        <end position="374"/>
    </location>
</feature>
<keyword evidence="2" id="KW-0378">Hydrolase</keyword>
<dbReference type="PANTHER" id="PTHR48153:SF4">
    <property type="entry name" value="UBIQUITIN CARBOXYL-TERMINAL HYDROLASE MUG105"/>
    <property type="match status" value="1"/>
</dbReference>
<evidence type="ECO:0000256" key="2">
    <source>
        <dbReference type="ARBA" id="ARBA00022801"/>
    </source>
</evidence>
<feature type="compositionally biased region" description="Basic and acidic residues" evidence="3">
    <location>
        <begin position="323"/>
        <end position="354"/>
    </location>
</feature>
<evidence type="ECO:0000313" key="6">
    <source>
        <dbReference type="Proteomes" id="UP000186922"/>
    </source>
</evidence>
<feature type="compositionally biased region" description="Polar residues" evidence="3">
    <location>
        <begin position="118"/>
        <end position="127"/>
    </location>
</feature>
<comment type="similarity">
    <text evidence="1">Belongs to the peptidase C78 family.</text>
</comment>
<dbReference type="PANTHER" id="PTHR48153">
    <property type="entry name" value="UFM1-SPECIFIC PROTEASE 2"/>
    <property type="match status" value="1"/>
</dbReference>
<feature type="region of interest" description="Disordered" evidence="3">
    <location>
        <begin position="1"/>
        <end position="56"/>
    </location>
</feature>
<dbReference type="PROSITE" id="PS00028">
    <property type="entry name" value="ZINC_FINGER_C2H2_1"/>
    <property type="match status" value="1"/>
</dbReference>
<evidence type="ECO:0000256" key="1">
    <source>
        <dbReference type="ARBA" id="ARBA00008552"/>
    </source>
</evidence>
<keyword evidence="6" id="KW-1185">Reference proteome</keyword>